<dbReference type="eggNOG" id="COG4467">
    <property type="taxonomic scope" value="Bacteria"/>
</dbReference>
<keyword evidence="5" id="KW-0236">DNA replication inhibitor</keyword>
<proteinExistence type="predicted"/>
<evidence type="ECO:0000256" key="1">
    <source>
        <dbReference type="ARBA" id="ARBA00022490"/>
    </source>
</evidence>
<evidence type="ECO:0000256" key="2">
    <source>
        <dbReference type="ARBA" id="ARBA00022705"/>
    </source>
</evidence>
<reference evidence="7 8" key="1">
    <citation type="journal article" date="2011" name="Stand. Genomic Sci.">
        <title>Complete genome sequence of Syntrophobotulus glycolicus type strain (FlGlyR).</title>
        <authorList>
            <person name="Han C."/>
            <person name="Mwirichia R."/>
            <person name="Chertkov O."/>
            <person name="Held B."/>
            <person name="Lapidus A."/>
            <person name="Nolan M."/>
            <person name="Lucas S."/>
            <person name="Hammon N."/>
            <person name="Deshpande S."/>
            <person name="Cheng J.F."/>
            <person name="Tapia R."/>
            <person name="Goodwin L."/>
            <person name="Pitluck S."/>
            <person name="Huntemann M."/>
            <person name="Liolios K."/>
            <person name="Ivanova N."/>
            <person name="Pagani I."/>
            <person name="Mavromatis K."/>
            <person name="Ovchinikova G."/>
            <person name="Pati A."/>
            <person name="Chen A."/>
            <person name="Palaniappan K."/>
            <person name="Land M."/>
            <person name="Hauser L."/>
            <person name="Brambilla E.M."/>
            <person name="Rohde M."/>
            <person name="Spring S."/>
            <person name="Sikorski J."/>
            <person name="Goker M."/>
            <person name="Woyke T."/>
            <person name="Bristow J."/>
            <person name="Eisen J.A."/>
            <person name="Markowitz V."/>
            <person name="Hugenholtz P."/>
            <person name="Kyrpides N.C."/>
            <person name="Klenk H.P."/>
            <person name="Detter J.C."/>
        </authorList>
    </citation>
    <scope>NUCLEOTIDE SEQUENCE [LARGE SCALE GENOMIC DNA]</scope>
    <source>
        <strain evidence="8">DSM 8271 / FlGlyR</strain>
    </source>
</reference>
<dbReference type="RefSeq" id="WP_013623413.1">
    <property type="nucleotide sequence ID" value="NC_015172.1"/>
</dbReference>
<gene>
    <name evidence="7" type="ordered locus">Sgly_0171</name>
</gene>
<accession>F0SW56</accession>
<evidence type="ECO:0000313" key="7">
    <source>
        <dbReference type="EMBL" id="ADY54542.1"/>
    </source>
</evidence>
<evidence type="ECO:0000256" key="5">
    <source>
        <dbReference type="ARBA" id="ARBA00022880"/>
    </source>
</evidence>
<dbReference type="PIRSF" id="PIRSF021439">
    <property type="entry name" value="DUF972"/>
    <property type="match status" value="1"/>
</dbReference>
<dbReference type="GO" id="GO:0046872">
    <property type="term" value="F:metal ion binding"/>
    <property type="evidence" value="ECO:0007669"/>
    <property type="project" value="UniProtKB-KW"/>
</dbReference>
<dbReference type="EMBL" id="CP002547">
    <property type="protein sequence ID" value="ADY54542.1"/>
    <property type="molecule type" value="Genomic_DNA"/>
</dbReference>
<dbReference type="AlphaFoldDB" id="F0SW56"/>
<dbReference type="GO" id="GO:0006260">
    <property type="term" value="P:DNA replication"/>
    <property type="evidence" value="ECO:0007669"/>
    <property type="project" value="UniProtKB-KW"/>
</dbReference>
<keyword evidence="8" id="KW-1185">Reference proteome</keyword>
<evidence type="ECO:0000256" key="4">
    <source>
        <dbReference type="ARBA" id="ARBA00022833"/>
    </source>
</evidence>
<dbReference type="OrthoDB" id="2112130at2"/>
<keyword evidence="6" id="KW-0175">Coiled coil</keyword>
<name>F0SW56_SYNGF</name>
<dbReference type="KEGG" id="sgy:Sgly_0171"/>
<keyword evidence="1" id="KW-0963">Cytoplasm</keyword>
<keyword evidence="4" id="KW-0862">Zinc</keyword>
<dbReference type="GO" id="GO:0008156">
    <property type="term" value="P:negative regulation of DNA replication"/>
    <property type="evidence" value="ECO:0007669"/>
    <property type="project" value="UniProtKB-KW"/>
</dbReference>
<evidence type="ECO:0000313" key="8">
    <source>
        <dbReference type="Proteomes" id="UP000007488"/>
    </source>
</evidence>
<feature type="coiled-coil region" evidence="6">
    <location>
        <begin position="15"/>
        <end position="42"/>
    </location>
</feature>
<evidence type="ECO:0008006" key="9">
    <source>
        <dbReference type="Google" id="ProtNLM"/>
    </source>
</evidence>
<evidence type="ECO:0000256" key="3">
    <source>
        <dbReference type="ARBA" id="ARBA00022723"/>
    </source>
</evidence>
<sequence>MGQFTQAISEIEDHLGRLLDEIKSLRQYVQYLEEENIKLKRQICAVSEADTERVQKNAAKIQKEAHENLERLYLEGFHVCHLYFGEQLDGPCLFCTAFLKKD</sequence>
<dbReference type="Proteomes" id="UP000007488">
    <property type="component" value="Chromosome"/>
</dbReference>
<dbReference type="InterPro" id="IPR010377">
    <property type="entry name" value="YabA"/>
</dbReference>
<reference evidence="8" key="2">
    <citation type="submission" date="2011-02" db="EMBL/GenBank/DDBJ databases">
        <title>The complete genome of Syntrophobotulus glycolicus DSM 8271.</title>
        <authorList>
            <person name="Lucas S."/>
            <person name="Copeland A."/>
            <person name="Lapidus A."/>
            <person name="Bruce D."/>
            <person name="Goodwin L."/>
            <person name="Pitluck S."/>
            <person name="Kyrpides N."/>
            <person name="Mavromatis K."/>
            <person name="Pagani I."/>
            <person name="Ivanova N."/>
            <person name="Mikhailova N."/>
            <person name="Chertkov O."/>
            <person name="Held B."/>
            <person name="Detter J.C."/>
            <person name="Tapia R."/>
            <person name="Han C."/>
            <person name="Land M."/>
            <person name="Hauser L."/>
            <person name="Markowitz V."/>
            <person name="Cheng J.-F."/>
            <person name="Hugenholtz P."/>
            <person name="Woyke T."/>
            <person name="Wu D."/>
            <person name="Spring S."/>
            <person name="Schroeder M."/>
            <person name="Brambilla E."/>
            <person name="Klenk H.-P."/>
            <person name="Eisen J.A."/>
        </authorList>
    </citation>
    <scope>NUCLEOTIDE SEQUENCE [LARGE SCALE GENOMIC DNA]</scope>
    <source>
        <strain evidence="8">DSM 8271 / FlGlyR</strain>
    </source>
</reference>
<dbReference type="HOGENOM" id="CLU_157169_0_0_9"/>
<evidence type="ECO:0000256" key="6">
    <source>
        <dbReference type="SAM" id="Coils"/>
    </source>
</evidence>
<organism evidence="7 8">
    <name type="scientific">Syntrophobotulus glycolicus (strain DSM 8271 / FlGlyR)</name>
    <dbReference type="NCBI Taxonomy" id="645991"/>
    <lineage>
        <taxon>Bacteria</taxon>
        <taxon>Bacillati</taxon>
        <taxon>Bacillota</taxon>
        <taxon>Clostridia</taxon>
        <taxon>Eubacteriales</taxon>
        <taxon>Desulfitobacteriaceae</taxon>
        <taxon>Syntrophobotulus</taxon>
    </lineage>
</organism>
<dbReference type="Pfam" id="PF06156">
    <property type="entry name" value="YabA"/>
    <property type="match status" value="1"/>
</dbReference>
<protein>
    <recommendedName>
        <fullName evidence="9">Initiation-control protein YabA</fullName>
    </recommendedName>
</protein>
<keyword evidence="2" id="KW-0235">DNA replication</keyword>
<keyword evidence="3" id="KW-0479">Metal-binding</keyword>
<dbReference type="STRING" id="645991.Sgly_0171"/>